<dbReference type="InterPro" id="IPR011006">
    <property type="entry name" value="CheY-like_superfamily"/>
</dbReference>
<feature type="modified residue" description="4-aspartylphosphate" evidence="3">
    <location>
        <position position="51"/>
    </location>
</feature>
<dbReference type="GO" id="GO:0000160">
    <property type="term" value="P:phosphorelay signal transduction system"/>
    <property type="evidence" value="ECO:0007669"/>
    <property type="project" value="UniProtKB-KW"/>
</dbReference>
<dbReference type="AlphaFoldDB" id="C0QC74"/>
<feature type="domain" description="Response regulatory" evidence="4">
    <location>
        <begin position="2"/>
        <end position="115"/>
    </location>
</feature>
<accession>C0QC74</accession>
<reference evidence="5 6" key="1">
    <citation type="journal article" date="2009" name="Environ. Microbiol.">
        <title>Genome sequence of Desulfobacterium autotrophicum HRM2, a marine sulfate reducer oxidizing organic carbon completely to carbon dioxide.</title>
        <authorList>
            <person name="Strittmatter A.W."/>
            <person name="Liesegang H."/>
            <person name="Rabus R."/>
            <person name="Decker I."/>
            <person name="Amann J."/>
            <person name="Andres S."/>
            <person name="Henne A."/>
            <person name="Fricke W.F."/>
            <person name="Martinez-Arias R."/>
            <person name="Bartels D."/>
            <person name="Goesmann A."/>
            <person name="Krause L."/>
            <person name="Puehler A."/>
            <person name="Klenk H.P."/>
            <person name="Richter M."/>
            <person name="Schuler M."/>
            <person name="Gloeckner F.O."/>
            <person name="Meyerdierks A."/>
            <person name="Gottschalk G."/>
            <person name="Amann R."/>
        </authorList>
    </citation>
    <scope>NUCLEOTIDE SEQUENCE [LARGE SCALE GENOMIC DNA]</scope>
    <source>
        <strain evidence="6">ATCC 43914 / DSM 3382 / HRM2</strain>
    </source>
</reference>
<dbReference type="KEGG" id="dat:HRM2_40330"/>
<dbReference type="SMART" id="SM00448">
    <property type="entry name" value="REC"/>
    <property type="match status" value="1"/>
</dbReference>
<dbReference type="PANTHER" id="PTHR44591:SF14">
    <property type="entry name" value="PROTEIN PILG"/>
    <property type="match status" value="1"/>
</dbReference>
<dbReference type="Gene3D" id="3.40.50.2300">
    <property type="match status" value="1"/>
</dbReference>
<dbReference type="HOGENOM" id="CLU_000445_69_8_7"/>
<evidence type="ECO:0000256" key="3">
    <source>
        <dbReference type="PROSITE-ProRule" id="PRU00169"/>
    </source>
</evidence>
<organism evidence="5 6">
    <name type="scientific">Desulforapulum autotrophicum (strain ATCC 43914 / DSM 3382 / VKM B-1955 / HRM2)</name>
    <name type="common">Desulfobacterium autotrophicum</name>
    <dbReference type="NCBI Taxonomy" id="177437"/>
    <lineage>
        <taxon>Bacteria</taxon>
        <taxon>Pseudomonadati</taxon>
        <taxon>Thermodesulfobacteriota</taxon>
        <taxon>Desulfobacteria</taxon>
        <taxon>Desulfobacterales</taxon>
        <taxon>Desulfobacteraceae</taxon>
        <taxon>Desulforapulum</taxon>
    </lineage>
</organism>
<dbReference type="Proteomes" id="UP000000442">
    <property type="component" value="Chromosome"/>
</dbReference>
<evidence type="ECO:0000259" key="4">
    <source>
        <dbReference type="PROSITE" id="PS50110"/>
    </source>
</evidence>
<dbReference type="OrthoDB" id="9788090at2"/>
<evidence type="ECO:0000256" key="1">
    <source>
        <dbReference type="ARBA" id="ARBA00022553"/>
    </source>
</evidence>
<keyword evidence="2" id="KW-0902">Two-component regulatory system</keyword>
<gene>
    <name evidence="5" type="ordered locus">HRM2_40330</name>
</gene>
<dbReference type="PANTHER" id="PTHR44591">
    <property type="entry name" value="STRESS RESPONSE REGULATOR PROTEIN 1"/>
    <property type="match status" value="1"/>
</dbReference>
<sequence length="120" mass="13461">MRVLLVDDEVEYVSTLAERLSFRGFEAQWVSSANEALESIGKNHFDIAVLDVKMPKMGGIELKKKIEEIAPGMKFIYLTGHGSEDDYNKGVTDGVYYLIKPVDIDQLITFMNQAMPNANS</sequence>
<dbReference type="RefSeq" id="WP_015905825.1">
    <property type="nucleotide sequence ID" value="NC_012108.1"/>
</dbReference>
<name>C0QC74_DESAH</name>
<dbReference type="EMBL" id="CP001087">
    <property type="protein sequence ID" value="ACN17091.1"/>
    <property type="molecule type" value="Genomic_DNA"/>
</dbReference>
<dbReference type="InterPro" id="IPR001789">
    <property type="entry name" value="Sig_transdc_resp-reg_receiver"/>
</dbReference>
<evidence type="ECO:0000256" key="2">
    <source>
        <dbReference type="ARBA" id="ARBA00023012"/>
    </source>
</evidence>
<protein>
    <submittedName>
        <fullName evidence="5">Two-component sensory box histidine kinase/response regulator</fullName>
    </submittedName>
</protein>
<dbReference type="SUPFAM" id="SSF52172">
    <property type="entry name" value="CheY-like"/>
    <property type="match status" value="1"/>
</dbReference>
<keyword evidence="5" id="KW-0418">Kinase</keyword>
<dbReference type="STRING" id="177437.HRM2_40330"/>
<dbReference type="eggNOG" id="COG0745">
    <property type="taxonomic scope" value="Bacteria"/>
</dbReference>
<evidence type="ECO:0000313" key="5">
    <source>
        <dbReference type="EMBL" id="ACN17091.1"/>
    </source>
</evidence>
<proteinExistence type="predicted"/>
<dbReference type="Pfam" id="PF00072">
    <property type="entry name" value="Response_reg"/>
    <property type="match status" value="1"/>
</dbReference>
<evidence type="ECO:0000313" key="6">
    <source>
        <dbReference type="Proteomes" id="UP000000442"/>
    </source>
</evidence>
<keyword evidence="5" id="KW-0808">Transferase</keyword>
<dbReference type="PROSITE" id="PS50110">
    <property type="entry name" value="RESPONSE_REGULATORY"/>
    <property type="match status" value="1"/>
</dbReference>
<keyword evidence="6" id="KW-1185">Reference proteome</keyword>
<dbReference type="GO" id="GO:0016301">
    <property type="term" value="F:kinase activity"/>
    <property type="evidence" value="ECO:0007669"/>
    <property type="project" value="UniProtKB-KW"/>
</dbReference>
<dbReference type="InterPro" id="IPR050595">
    <property type="entry name" value="Bact_response_regulator"/>
</dbReference>
<keyword evidence="1 3" id="KW-0597">Phosphoprotein</keyword>